<feature type="chain" id="PRO_5046068827" description="DUF2092 domain-containing protein" evidence="2">
    <location>
        <begin position="34"/>
        <end position="268"/>
    </location>
</feature>
<evidence type="ECO:0008006" key="5">
    <source>
        <dbReference type="Google" id="ProtNLM"/>
    </source>
</evidence>
<dbReference type="RefSeq" id="WP_187813234.1">
    <property type="nucleotide sequence ID" value="NZ_JACTVJ010000005.1"/>
</dbReference>
<sequence>MRIPPGVFRPGRRTLLWVVSGAAAALAGALAFAAAEPGAEPRPVTVDEAQRMALARFRVYETSPAEVTVRVPSGDGTVLVRGTVDYRKHRAVGSYVLDGTAGAGAGRDRGLVAWDLGGLALAPGTRGAAPVQPAAVAAAVREPGIAWTPRHYTSDPLDTALRLSLSLAADRPDNAQLLTQSGPMWLRNERIDGRDHGVFSGPRPAPGKSVRLKSAQRPRARSPLTYWIDRDGGLRRVEMLTGSGQPLTVDFGAARLRTGVPGEPWKNH</sequence>
<accession>A0ABR7SDQ8</accession>
<evidence type="ECO:0000313" key="3">
    <source>
        <dbReference type="EMBL" id="MBC9712737.1"/>
    </source>
</evidence>
<protein>
    <recommendedName>
        <fullName evidence="5">DUF2092 domain-containing protein</fullName>
    </recommendedName>
</protein>
<evidence type="ECO:0000256" key="2">
    <source>
        <dbReference type="SAM" id="SignalP"/>
    </source>
</evidence>
<gene>
    <name evidence="3" type="ORF">H9Y04_09145</name>
</gene>
<keyword evidence="2" id="KW-0732">Signal</keyword>
<reference evidence="3 4" key="1">
    <citation type="submission" date="2020-08" db="EMBL/GenBank/DDBJ databases">
        <title>Genemic of Streptomyces polyaspartic.</title>
        <authorList>
            <person name="Liu W."/>
        </authorList>
    </citation>
    <scope>NUCLEOTIDE SEQUENCE [LARGE SCALE GENOMIC DNA]</scope>
    <source>
        <strain evidence="3 4">TRM66268-LWL</strain>
    </source>
</reference>
<comment type="caution">
    <text evidence="3">The sequence shown here is derived from an EMBL/GenBank/DDBJ whole genome shotgun (WGS) entry which is preliminary data.</text>
</comment>
<dbReference type="EMBL" id="JACTVJ010000005">
    <property type="protein sequence ID" value="MBC9712737.1"/>
    <property type="molecule type" value="Genomic_DNA"/>
</dbReference>
<feature type="region of interest" description="Disordered" evidence="1">
    <location>
        <begin position="198"/>
        <end position="217"/>
    </location>
</feature>
<name>A0ABR7SDQ8_9ACTN</name>
<proteinExistence type="predicted"/>
<evidence type="ECO:0000256" key="1">
    <source>
        <dbReference type="SAM" id="MobiDB-lite"/>
    </source>
</evidence>
<feature type="signal peptide" evidence="2">
    <location>
        <begin position="1"/>
        <end position="33"/>
    </location>
</feature>
<evidence type="ECO:0000313" key="4">
    <source>
        <dbReference type="Proteomes" id="UP000642284"/>
    </source>
</evidence>
<organism evidence="3 4">
    <name type="scientific">Streptomyces polyasparticus</name>
    <dbReference type="NCBI Taxonomy" id="2767826"/>
    <lineage>
        <taxon>Bacteria</taxon>
        <taxon>Bacillati</taxon>
        <taxon>Actinomycetota</taxon>
        <taxon>Actinomycetes</taxon>
        <taxon>Kitasatosporales</taxon>
        <taxon>Streptomycetaceae</taxon>
        <taxon>Streptomyces</taxon>
    </lineage>
</organism>
<dbReference type="Proteomes" id="UP000642284">
    <property type="component" value="Unassembled WGS sequence"/>
</dbReference>
<keyword evidence="4" id="KW-1185">Reference proteome</keyword>